<dbReference type="GO" id="GO:0001682">
    <property type="term" value="P:tRNA 5'-leader removal"/>
    <property type="evidence" value="ECO:0007669"/>
    <property type="project" value="InterPro"/>
</dbReference>
<dbReference type="GO" id="GO:0000172">
    <property type="term" value="C:ribonuclease MRP complex"/>
    <property type="evidence" value="ECO:0007669"/>
    <property type="project" value="TreeGrafter"/>
</dbReference>
<dbReference type="AlphaFoldDB" id="A0A077WH38"/>
<dbReference type="Pfam" id="PF01900">
    <property type="entry name" value="RNase_P_Rpp14"/>
    <property type="match status" value="1"/>
</dbReference>
<dbReference type="PANTHER" id="PTHR15441">
    <property type="entry name" value="RIBONUCLEASE P PROTEIN SUBUNIT P14"/>
    <property type="match status" value="1"/>
</dbReference>
<dbReference type="PANTHER" id="PTHR15441:SF2">
    <property type="entry name" value="RIBONUCLEASE P_MRP PROTEIN SUBUNIT POP5"/>
    <property type="match status" value="1"/>
</dbReference>
<dbReference type="InterPro" id="IPR002759">
    <property type="entry name" value="Pop5/Rpp14/Rnp2-like"/>
</dbReference>
<dbReference type="EMBL" id="LK023319">
    <property type="protein sequence ID" value="CDS06353.1"/>
    <property type="molecule type" value="Genomic_DNA"/>
</dbReference>
<protein>
    <submittedName>
        <fullName evidence="3">Uncharacterized protein</fullName>
    </submittedName>
</protein>
<dbReference type="Gene3D" id="2.80.10.50">
    <property type="match status" value="1"/>
</dbReference>
<dbReference type="OrthoDB" id="24745at2759"/>
<dbReference type="GO" id="GO:0005730">
    <property type="term" value="C:nucleolus"/>
    <property type="evidence" value="ECO:0007669"/>
    <property type="project" value="TreeGrafter"/>
</dbReference>
<evidence type="ECO:0000256" key="2">
    <source>
        <dbReference type="ARBA" id="ARBA00022694"/>
    </source>
</evidence>
<evidence type="ECO:0000313" key="3">
    <source>
        <dbReference type="EMBL" id="CDS06353.1"/>
    </source>
</evidence>
<keyword evidence="2" id="KW-0819">tRNA processing</keyword>
<organism evidence="3">
    <name type="scientific">Lichtheimia ramosa</name>
    <dbReference type="NCBI Taxonomy" id="688394"/>
    <lineage>
        <taxon>Eukaryota</taxon>
        <taxon>Fungi</taxon>
        <taxon>Fungi incertae sedis</taxon>
        <taxon>Mucoromycota</taxon>
        <taxon>Mucoromycotina</taxon>
        <taxon>Mucoromycetes</taxon>
        <taxon>Mucorales</taxon>
        <taxon>Lichtheimiaceae</taxon>
        <taxon>Lichtheimia</taxon>
    </lineage>
</organism>
<comment type="similarity">
    <text evidence="1">Belongs to the eukaryotic/archaeal RNase P protein component 2 family.</text>
</comment>
<dbReference type="Gene3D" id="3.30.70.3250">
    <property type="entry name" value="Ribonuclease P, Pop5 subunit"/>
    <property type="match status" value="1"/>
</dbReference>
<dbReference type="SUPFAM" id="SSF50370">
    <property type="entry name" value="Ricin B-like lectins"/>
    <property type="match status" value="1"/>
</dbReference>
<name>A0A077WH38_9FUNG</name>
<dbReference type="InterPro" id="IPR038085">
    <property type="entry name" value="Rnp2-like_sf"/>
</dbReference>
<gene>
    <name evidence="3" type="ORF">LRAMOSA08881</name>
</gene>
<dbReference type="SUPFAM" id="SSF160350">
    <property type="entry name" value="Rnp2-like"/>
    <property type="match status" value="1"/>
</dbReference>
<accession>A0A077WH38</accession>
<dbReference type="GO" id="GO:0033204">
    <property type="term" value="F:ribonuclease P RNA binding"/>
    <property type="evidence" value="ECO:0007669"/>
    <property type="project" value="TreeGrafter"/>
</dbReference>
<reference evidence="3" key="1">
    <citation type="journal article" date="2014" name="Genome Announc.">
        <title>De novo whole-genome sequence and genome annotation of Lichtheimia ramosa.</title>
        <authorList>
            <person name="Linde J."/>
            <person name="Schwartze V."/>
            <person name="Binder U."/>
            <person name="Lass-Florl C."/>
            <person name="Voigt K."/>
            <person name="Horn F."/>
        </authorList>
    </citation>
    <scope>NUCLEOTIDE SEQUENCE</scope>
    <source>
        <strain evidence="3">JMRC FSU:6197</strain>
    </source>
</reference>
<sequence length="261" mass="29872">MVRTKVRWVLFELVEDPVIQQDKVVFPRTPLNITEGTILNNIWLTITANYGDFGNGMSRGIVVKWFNPSTRVGIIRVPRDYADMLLASLFFLRRIENIPCSFRILHVSGTIIAVQKQAIIRDRDIYLEEQAKASERVDKSWQPGARIELRPPAGDKKHQQWTFNDGFLINRLSGCVMSVKQAKTNQTLVQGRRLAKDQADTQRWQYGPDNKITLQALSSCSLNTQQVPRLINADDDDDEQEGGGRWTCVEELVEQTERLCL</sequence>
<evidence type="ECO:0000256" key="1">
    <source>
        <dbReference type="ARBA" id="ARBA00010800"/>
    </source>
</evidence>
<dbReference type="GO" id="GO:0030681">
    <property type="term" value="C:multimeric ribonuclease P complex"/>
    <property type="evidence" value="ECO:0007669"/>
    <property type="project" value="TreeGrafter"/>
</dbReference>
<dbReference type="InterPro" id="IPR035992">
    <property type="entry name" value="Ricin_B-like_lectins"/>
</dbReference>
<proteinExistence type="inferred from homology"/>